<evidence type="ECO:0000313" key="2">
    <source>
        <dbReference type="Proteomes" id="UP001500133"/>
    </source>
</evidence>
<proteinExistence type="predicted"/>
<comment type="caution">
    <text evidence="1">The sequence shown here is derived from an EMBL/GenBank/DDBJ whole genome shotgun (WGS) entry which is preliminary data.</text>
</comment>
<dbReference type="Pfam" id="PF10980">
    <property type="entry name" value="DUF2787"/>
    <property type="match status" value="1"/>
</dbReference>
<accession>A0ABP7L709</accession>
<dbReference type="PANTHER" id="PTHR38978:SF2">
    <property type="entry name" value="DUF2787 DOMAIN-CONTAINING PROTEIN"/>
    <property type="match status" value="1"/>
</dbReference>
<protein>
    <recommendedName>
        <fullName evidence="3">DUF2787 domain-containing protein</fullName>
    </recommendedName>
</protein>
<dbReference type="PANTHER" id="PTHR38978">
    <property type="entry name" value="DUF2787 DOMAIN-CONTAINING PROTEIN"/>
    <property type="match status" value="1"/>
</dbReference>
<dbReference type="Gene3D" id="3.10.450.430">
    <property type="entry name" value="Protein of unknown function DUF2787"/>
    <property type="match status" value="1"/>
</dbReference>
<keyword evidence="2" id="KW-1185">Reference proteome</keyword>
<dbReference type="Proteomes" id="UP001500133">
    <property type="component" value="Unassembled WGS sequence"/>
</dbReference>
<evidence type="ECO:0008006" key="3">
    <source>
        <dbReference type="Google" id="ProtNLM"/>
    </source>
</evidence>
<dbReference type="RefSeq" id="WP_344701743.1">
    <property type="nucleotide sequence ID" value="NZ_BAAAZT010000016.1"/>
</dbReference>
<gene>
    <name evidence="1" type="ORF">GCM10022228_03760</name>
</gene>
<evidence type="ECO:0000313" key="1">
    <source>
        <dbReference type="EMBL" id="GAA3896116.1"/>
    </source>
</evidence>
<organism evidence="1 2">
    <name type="scientific">Halomonas cibimaris</name>
    <dbReference type="NCBI Taxonomy" id="657012"/>
    <lineage>
        <taxon>Bacteria</taxon>
        <taxon>Pseudomonadati</taxon>
        <taxon>Pseudomonadota</taxon>
        <taxon>Gammaproteobacteria</taxon>
        <taxon>Oceanospirillales</taxon>
        <taxon>Halomonadaceae</taxon>
        <taxon>Halomonas</taxon>
    </lineage>
</organism>
<name>A0ABP7L709_9GAMM</name>
<reference evidence="2" key="1">
    <citation type="journal article" date="2019" name="Int. J. Syst. Evol. Microbiol.">
        <title>The Global Catalogue of Microorganisms (GCM) 10K type strain sequencing project: providing services to taxonomists for standard genome sequencing and annotation.</title>
        <authorList>
            <consortium name="The Broad Institute Genomics Platform"/>
            <consortium name="The Broad Institute Genome Sequencing Center for Infectious Disease"/>
            <person name="Wu L."/>
            <person name="Ma J."/>
        </authorList>
    </citation>
    <scope>NUCLEOTIDE SEQUENCE [LARGE SCALE GENOMIC DNA]</scope>
    <source>
        <strain evidence="2">JCM 16914</strain>
    </source>
</reference>
<dbReference type="InterPro" id="IPR021248">
    <property type="entry name" value="DUF2787"/>
</dbReference>
<sequence>MSFTPTIQTTDNALPLPPALIELLLREIQTAYHQSPPEPEGAQVLAMTIVFRDPHYDPLAGGYHPVEIRLGHVEKNSFRLGYITDFSYTPVDGRHVLLTEVDFEFSVELCKMRHLPPIALSRVGDFFDLYINNFLSYYANGVYDVDVVWET</sequence>
<dbReference type="EMBL" id="BAAAZT010000016">
    <property type="protein sequence ID" value="GAA3896116.1"/>
    <property type="molecule type" value="Genomic_DNA"/>
</dbReference>